<dbReference type="AlphaFoldDB" id="A0A0E3VN59"/>
<evidence type="ECO:0000259" key="8">
    <source>
        <dbReference type="Pfam" id="PF02326"/>
    </source>
</evidence>
<proteinExistence type="predicted"/>
<comment type="subcellular location">
    <subcellularLocation>
        <location evidence="1">Mitochondrion membrane</location>
    </subcellularLocation>
</comment>
<keyword evidence="2 7" id="KW-0812">Transmembrane</keyword>
<gene>
    <name evidence="9" type="primary">atp8</name>
</gene>
<evidence type="ECO:0000256" key="7">
    <source>
        <dbReference type="SAM" id="Phobius"/>
    </source>
</evidence>
<dbReference type="Pfam" id="PF02326">
    <property type="entry name" value="YMF19"/>
    <property type="match status" value="1"/>
</dbReference>
<protein>
    <submittedName>
        <fullName evidence="9">ATPase subunit 8</fullName>
    </submittedName>
</protein>
<organism evidence="9">
    <name type="scientific">Aurelia sp. 3 sensu Dawson et al.</name>
    <name type="common">2005</name>
    <dbReference type="NCBI Taxonomy" id="237398"/>
    <lineage>
        <taxon>Eukaryota</taxon>
        <taxon>Metazoa</taxon>
        <taxon>Cnidaria</taxon>
        <taxon>Scyphozoa</taxon>
        <taxon>Semaeostomeae</taxon>
        <taxon>Ulmaridae</taxon>
        <taxon>Aurelia</taxon>
    </lineage>
</organism>
<keyword evidence="4 9" id="KW-0496">Mitochondrion</keyword>
<keyword evidence="6" id="KW-0066">ATP synthesis</keyword>
<sequence>MPQLDVVTFINQYIWIIGTVSIVIIIMLSVILPSVKKLTQIRNVTEEGDLELKRERNFDSFKKLVSL</sequence>
<dbReference type="InterPro" id="IPR003319">
    <property type="entry name" value="YMF19-like_N"/>
</dbReference>
<accession>A0A0E3VN59</accession>
<keyword evidence="5 7" id="KW-0472">Membrane</keyword>
<feature type="domain" description="ATP synthase YMF19-like N-terminal" evidence="8">
    <location>
        <begin position="2"/>
        <end position="50"/>
    </location>
</feature>
<keyword evidence="3 7" id="KW-1133">Transmembrane helix</keyword>
<evidence type="ECO:0000256" key="6">
    <source>
        <dbReference type="ARBA" id="ARBA00023310"/>
    </source>
</evidence>
<evidence type="ECO:0000256" key="3">
    <source>
        <dbReference type="ARBA" id="ARBA00022989"/>
    </source>
</evidence>
<reference evidence="9" key="1">
    <citation type="submission" date="2014-10" db="EMBL/GenBank/DDBJ databases">
        <title>Mitochondrial genome structure of moon jellyfish, Aurelia sp. 3 and sp. 4.</title>
        <authorList>
            <person name="Funahashi A."/>
            <person name="Hanzawa N."/>
        </authorList>
    </citation>
    <scope>NUCLEOTIDE SEQUENCE</scope>
</reference>
<geneLocation type="mitochondrion" evidence="9"/>
<dbReference type="GO" id="GO:0031966">
    <property type="term" value="C:mitochondrial membrane"/>
    <property type="evidence" value="ECO:0007669"/>
    <property type="project" value="UniProtKB-SubCell"/>
</dbReference>
<name>A0A0E3VN59_9CNID</name>
<evidence type="ECO:0000256" key="2">
    <source>
        <dbReference type="ARBA" id="ARBA00022692"/>
    </source>
</evidence>
<dbReference type="GO" id="GO:0006754">
    <property type="term" value="P:ATP biosynthetic process"/>
    <property type="evidence" value="ECO:0007669"/>
    <property type="project" value="UniProtKB-KW"/>
</dbReference>
<dbReference type="EMBL" id="LC005413">
    <property type="protein sequence ID" value="BAR45997.1"/>
    <property type="molecule type" value="Genomic_DNA"/>
</dbReference>
<evidence type="ECO:0000313" key="9">
    <source>
        <dbReference type="EMBL" id="BAR45997.1"/>
    </source>
</evidence>
<evidence type="ECO:0000256" key="5">
    <source>
        <dbReference type="ARBA" id="ARBA00023136"/>
    </source>
</evidence>
<feature type="transmembrane region" description="Helical" evidence="7">
    <location>
        <begin position="12"/>
        <end position="32"/>
    </location>
</feature>
<evidence type="ECO:0000256" key="1">
    <source>
        <dbReference type="ARBA" id="ARBA00004325"/>
    </source>
</evidence>
<evidence type="ECO:0000256" key="4">
    <source>
        <dbReference type="ARBA" id="ARBA00023128"/>
    </source>
</evidence>